<proteinExistence type="predicted"/>
<protein>
    <submittedName>
        <fullName evidence="1">Uncharacterized protein</fullName>
    </submittedName>
</protein>
<name>A0A0A8Y0J9_ARUDO</name>
<dbReference type="AlphaFoldDB" id="A0A0A8Y0J9"/>
<dbReference type="EMBL" id="GBRH01279435">
    <property type="protein sequence ID" value="JAD18460.1"/>
    <property type="molecule type" value="Transcribed_RNA"/>
</dbReference>
<organism evidence="1">
    <name type="scientific">Arundo donax</name>
    <name type="common">Giant reed</name>
    <name type="synonym">Donax arundinaceus</name>
    <dbReference type="NCBI Taxonomy" id="35708"/>
    <lineage>
        <taxon>Eukaryota</taxon>
        <taxon>Viridiplantae</taxon>
        <taxon>Streptophyta</taxon>
        <taxon>Embryophyta</taxon>
        <taxon>Tracheophyta</taxon>
        <taxon>Spermatophyta</taxon>
        <taxon>Magnoliopsida</taxon>
        <taxon>Liliopsida</taxon>
        <taxon>Poales</taxon>
        <taxon>Poaceae</taxon>
        <taxon>PACMAD clade</taxon>
        <taxon>Arundinoideae</taxon>
        <taxon>Arundineae</taxon>
        <taxon>Arundo</taxon>
    </lineage>
</organism>
<reference evidence="1" key="1">
    <citation type="submission" date="2014-09" db="EMBL/GenBank/DDBJ databases">
        <authorList>
            <person name="Magalhaes I.L.F."/>
            <person name="Oliveira U."/>
            <person name="Santos F.R."/>
            <person name="Vidigal T.H.D.A."/>
            <person name="Brescovit A.D."/>
            <person name="Santos A.J."/>
        </authorList>
    </citation>
    <scope>NUCLEOTIDE SEQUENCE</scope>
    <source>
        <tissue evidence="1">Shoot tissue taken approximately 20 cm above the soil surface</tissue>
    </source>
</reference>
<accession>A0A0A8Y0J9</accession>
<evidence type="ECO:0000313" key="1">
    <source>
        <dbReference type="EMBL" id="JAD18460.1"/>
    </source>
</evidence>
<sequence length="30" mass="3662">MLACTRALVYKYLRTEIYIDVCPQYRKITH</sequence>
<reference evidence="1" key="2">
    <citation type="journal article" date="2015" name="Data Brief">
        <title>Shoot transcriptome of the giant reed, Arundo donax.</title>
        <authorList>
            <person name="Barrero R.A."/>
            <person name="Guerrero F.D."/>
            <person name="Moolhuijzen P."/>
            <person name="Goolsby J.A."/>
            <person name="Tidwell J."/>
            <person name="Bellgard S.E."/>
            <person name="Bellgard M.I."/>
        </authorList>
    </citation>
    <scope>NUCLEOTIDE SEQUENCE</scope>
    <source>
        <tissue evidence="1">Shoot tissue taken approximately 20 cm above the soil surface</tissue>
    </source>
</reference>